<dbReference type="InterPro" id="IPR024298">
    <property type="entry name" value="Sec16_Sec23-bd"/>
</dbReference>
<feature type="region of interest" description="Disordered" evidence="18">
    <location>
        <begin position="1071"/>
        <end position="1098"/>
    </location>
</feature>
<evidence type="ECO:0000256" key="18">
    <source>
        <dbReference type="SAM" id="MobiDB-lite"/>
    </source>
</evidence>
<evidence type="ECO:0000256" key="12">
    <source>
        <dbReference type="ARBA" id="ARBA00023329"/>
    </source>
</evidence>
<comment type="subcellular location">
    <subcellularLocation>
        <location evidence="1">Cytoplasmic vesicle membrane</location>
        <topology evidence="1">Peripheral membrane protein</topology>
        <orientation evidence="1">Cytoplasmic side</orientation>
    </subcellularLocation>
    <subcellularLocation>
        <location evidence="2">Endoplasmic reticulum membrane</location>
        <topology evidence="2">Peripheral membrane protein</topology>
    </subcellularLocation>
</comment>
<evidence type="ECO:0000256" key="2">
    <source>
        <dbReference type="ARBA" id="ARBA00004406"/>
    </source>
</evidence>
<dbReference type="Gene3D" id="2.130.10.10">
    <property type="entry name" value="YVTN repeat-like/Quinoprotein amine dehydrogenase"/>
    <property type="match status" value="1"/>
</dbReference>
<keyword evidence="7" id="KW-0677">Repeat</keyword>
<feature type="compositionally biased region" description="Low complexity" evidence="18">
    <location>
        <begin position="889"/>
        <end position="900"/>
    </location>
</feature>
<evidence type="ECO:0000256" key="7">
    <source>
        <dbReference type="ARBA" id="ARBA00022737"/>
    </source>
</evidence>
<dbReference type="PROSITE" id="PS00678">
    <property type="entry name" value="WD_REPEATS_1"/>
    <property type="match status" value="1"/>
</dbReference>
<dbReference type="EMBL" id="JARKHS020014536">
    <property type="protein sequence ID" value="KAK8775105.1"/>
    <property type="molecule type" value="Genomic_DNA"/>
</dbReference>
<organism evidence="20 21">
    <name type="scientific">Amblyomma americanum</name>
    <name type="common">Lone star tick</name>
    <dbReference type="NCBI Taxonomy" id="6943"/>
    <lineage>
        <taxon>Eukaryota</taxon>
        <taxon>Metazoa</taxon>
        <taxon>Ecdysozoa</taxon>
        <taxon>Arthropoda</taxon>
        <taxon>Chelicerata</taxon>
        <taxon>Arachnida</taxon>
        <taxon>Acari</taxon>
        <taxon>Parasitiformes</taxon>
        <taxon>Ixodida</taxon>
        <taxon>Ixodoidea</taxon>
        <taxon>Ixodidae</taxon>
        <taxon>Amblyomminae</taxon>
        <taxon>Amblyomma</taxon>
    </lineage>
</organism>
<keyword evidence="9" id="KW-0931">ER-Golgi transport</keyword>
<dbReference type="Pfam" id="PF00400">
    <property type="entry name" value="WD40"/>
    <property type="match status" value="2"/>
</dbReference>
<feature type="region of interest" description="Disordered" evidence="18">
    <location>
        <begin position="842"/>
        <end position="967"/>
    </location>
</feature>
<dbReference type="GO" id="GO:0005198">
    <property type="term" value="F:structural molecule activity"/>
    <property type="evidence" value="ECO:0007669"/>
    <property type="project" value="TreeGrafter"/>
</dbReference>
<feature type="compositionally biased region" description="Low complexity" evidence="18">
    <location>
        <begin position="981"/>
        <end position="1014"/>
    </location>
</feature>
<feature type="region of interest" description="Disordered" evidence="18">
    <location>
        <begin position="981"/>
        <end position="1026"/>
    </location>
</feature>
<dbReference type="InterPro" id="IPR040251">
    <property type="entry name" value="SEC31-like"/>
</dbReference>
<dbReference type="GO" id="GO:0005789">
    <property type="term" value="C:endoplasmic reticulum membrane"/>
    <property type="evidence" value="ECO:0007669"/>
    <property type="project" value="UniProtKB-SubCell"/>
</dbReference>
<feature type="repeat" description="WD" evidence="17">
    <location>
        <begin position="146"/>
        <end position="188"/>
    </location>
</feature>
<evidence type="ECO:0000256" key="8">
    <source>
        <dbReference type="ARBA" id="ARBA00022824"/>
    </source>
</evidence>
<dbReference type="GO" id="GO:0070971">
    <property type="term" value="C:endoplasmic reticulum exit site"/>
    <property type="evidence" value="ECO:0007669"/>
    <property type="project" value="TreeGrafter"/>
</dbReference>
<dbReference type="GO" id="GO:0015031">
    <property type="term" value="P:protein transport"/>
    <property type="evidence" value="ECO:0007669"/>
    <property type="project" value="UniProtKB-KW"/>
</dbReference>
<accession>A0AAQ4EJX8</accession>
<dbReference type="InterPro" id="IPR019775">
    <property type="entry name" value="WD40_repeat_CS"/>
</dbReference>
<dbReference type="InterPro" id="IPR015943">
    <property type="entry name" value="WD40/YVTN_repeat-like_dom_sf"/>
</dbReference>
<name>A0AAQ4EJX8_AMBAM</name>
<evidence type="ECO:0000256" key="15">
    <source>
        <dbReference type="ARBA" id="ARBA00041470"/>
    </source>
</evidence>
<proteinExistence type="inferred from homology"/>
<dbReference type="FunFam" id="1.20.940.10:FF:000001">
    <property type="entry name" value="Protein transport protein Sec31A isoform A"/>
    <property type="match status" value="1"/>
</dbReference>
<dbReference type="GO" id="GO:0090110">
    <property type="term" value="P:COPII-coated vesicle cargo loading"/>
    <property type="evidence" value="ECO:0007669"/>
    <property type="project" value="TreeGrafter"/>
</dbReference>
<dbReference type="InterPro" id="IPR036322">
    <property type="entry name" value="WD40_repeat_dom_sf"/>
</dbReference>
<keyword evidence="21" id="KW-1185">Reference proteome</keyword>
<protein>
    <recommendedName>
        <fullName evidence="14">Protein transport protein Sec31A</fullName>
    </recommendedName>
    <alternativeName>
        <fullName evidence="16">SEC31-like protein 1</fullName>
    </alternativeName>
    <alternativeName>
        <fullName evidence="15">SEC31-related protein A</fullName>
    </alternativeName>
</protein>
<evidence type="ECO:0000313" key="21">
    <source>
        <dbReference type="Proteomes" id="UP001321473"/>
    </source>
</evidence>
<feature type="region of interest" description="Disordered" evidence="18">
    <location>
        <begin position="1152"/>
        <end position="1195"/>
    </location>
</feature>
<keyword evidence="5" id="KW-0963">Cytoplasm</keyword>
<dbReference type="InterPro" id="IPR001680">
    <property type="entry name" value="WD40_rpt"/>
</dbReference>
<comment type="similarity">
    <text evidence="3">Belongs to the WD repeat SEC31 family.</text>
</comment>
<dbReference type="SMART" id="SM00320">
    <property type="entry name" value="WD40"/>
    <property type="match status" value="5"/>
</dbReference>
<dbReference type="PANTHER" id="PTHR13923:SF11">
    <property type="entry name" value="SECRETORY 31, ISOFORM D"/>
    <property type="match status" value="1"/>
</dbReference>
<evidence type="ECO:0000256" key="3">
    <source>
        <dbReference type="ARBA" id="ARBA00009358"/>
    </source>
</evidence>
<feature type="region of interest" description="Disordered" evidence="18">
    <location>
        <begin position="532"/>
        <end position="552"/>
    </location>
</feature>
<feature type="domain" description="Sec16 Sec23-binding" evidence="19">
    <location>
        <begin position="603"/>
        <end position="740"/>
    </location>
</feature>
<evidence type="ECO:0000256" key="10">
    <source>
        <dbReference type="ARBA" id="ARBA00022927"/>
    </source>
</evidence>
<evidence type="ECO:0000256" key="16">
    <source>
        <dbReference type="ARBA" id="ARBA00043112"/>
    </source>
</evidence>
<dbReference type="GO" id="GO:0007029">
    <property type="term" value="P:endoplasmic reticulum organization"/>
    <property type="evidence" value="ECO:0007669"/>
    <property type="project" value="TreeGrafter"/>
</dbReference>
<dbReference type="Pfam" id="PF12931">
    <property type="entry name" value="TPR_Sec16"/>
    <property type="match status" value="1"/>
</dbReference>
<evidence type="ECO:0000256" key="6">
    <source>
        <dbReference type="ARBA" id="ARBA00022574"/>
    </source>
</evidence>
<dbReference type="Proteomes" id="UP001321473">
    <property type="component" value="Unassembled WGS sequence"/>
</dbReference>
<feature type="compositionally biased region" description="Acidic residues" evidence="18">
    <location>
        <begin position="540"/>
        <end position="549"/>
    </location>
</feature>
<dbReference type="FunFam" id="2.130.10.10:FF:000009">
    <property type="entry name" value="Protein transport protein Sec31A isoform A"/>
    <property type="match status" value="1"/>
</dbReference>
<dbReference type="PROSITE" id="PS50082">
    <property type="entry name" value="WD_REPEATS_2"/>
    <property type="match status" value="2"/>
</dbReference>
<keyword evidence="11" id="KW-0472">Membrane</keyword>
<evidence type="ECO:0000313" key="20">
    <source>
        <dbReference type="EMBL" id="KAK8775105.1"/>
    </source>
</evidence>
<evidence type="ECO:0000256" key="5">
    <source>
        <dbReference type="ARBA" id="ARBA00022490"/>
    </source>
</evidence>
<evidence type="ECO:0000256" key="13">
    <source>
        <dbReference type="ARBA" id="ARBA00025471"/>
    </source>
</evidence>
<dbReference type="Gene3D" id="1.25.40.1030">
    <property type="match status" value="1"/>
</dbReference>
<evidence type="ECO:0000256" key="17">
    <source>
        <dbReference type="PROSITE-ProRule" id="PRU00221"/>
    </source>
</evidence>
<dbReference type="Gene3D" id="1.20.940.10">
    <property type="entry name" value="Functional domain of the splicing factor Prp18"/>
    <property type="match status" value="1"/>
</dbReference>
<gene>
    <name evidence="20" type="ORF">V5799_031549</name>
</gene>
<keyword evidence="10" id="KW-0653">Protein transport</keyword>
<comment type="caution">
    <text evidence="20">The sequence shown here is derived from an EMBL/GenBank/DDBJ whole genome shotgun (WGS) entry which is preliminary data.</text>
</comment>
<evidence type="ECO:0000256" key="9">
    <source>
        <dbReference type="ARBA" id="ARBA00022892"/>
    </source>
</evidence>
<feature type="compositionally biased region" description="Pro residues" evidence="18">
    <location>
        <begin position="934"/>
        <end position="947"/>
    </location>
</feature>
<sequence>MNSFSFASRVKPQPAKPGLLDFLLWLSKEKLPPGGAEIATRIIATLDLIAGKHEAGTAAQQLDSTFSTTAALEIYALNLTEPGLDMGLVGSLDSDHRFHKIAWGCHGISDGEMPSGVVVGGADAGNLLVYDPAKLIKGEDALICQKNKHTGPVYALDFNTFQANLLSSGSTDSEIFIWDLNSPNAPMTPGAKSQPHEDISCLAWNRQVQHILASTFPARCIVWDLRKNEPIIKVSDTTARVHCKAVAWHPEVATQLCLASEDDHAPVVQLWDLRFATSPLKTLEHHQKGVLSIAWCPQDPDLLLSCGKDNRILCWNPNSNVPGGEVVCEIPTGNQWNFDVAWCPRNPAVISSASFDGHVGIYSLLGGQQQAQASSRLAESFPGADTLAQLPPAYQQQQQQQLQQRGGTISLLKPPKWLRKPVGASFGFGGKLISFTKQQHQQQQQSSGGAPLAQLIHISQVVTEHTLMAQSAELEAALSTGAFADFCQRKAQDCHEDPNLRLAWSFIQANFETSPRAKMLSLLGYDPDDVTSQLSVTGQESEDTDDQDLSNDIGSVSLNATVNGELLEDSSSAFDSIAAKHKEKEFTPFTISTNSGDTDGLLNKALLTGNVEAAVNLCLQEGRWAEALILAQAGGVALLQRTQCRFFKQATSDSAKLISAVVHSNWAHVVANCEISCWKEALAAVLTYAKPEDFAVLCESLGSRLENEKNTALLPYAMLCYICAGNLEKLATCWVRVQSRSNSQQSLQELVEQVMMLRAALGQLGSQPQPIASGVLASLLSHYAGLLAAQGSLRSAINYLVDTTAPSLAILRDRICQHLGMPSPHFPFPRVDVRGQFSPPAAAAAGNVQHGGHLTMGSSRPGLSSLGAGGRFTGSTAPASRARMASTVSSSQSFYQGGQQVPPAGAPVNQFAHRDSGSYAGFGASVSQHSEPVFQPPVAPTPPPPVDPVTSSAHSKGPRSRYPSVHDPCVYNEQQQGYGQAYYQPPSQLPYPSSQAQSYMPQPYSQSQSAPGYYTEDQGFGDQGSTYTLANSTTPQYTNVYGPSAVSSNTTIQTAQLAPPLPAASSIAAVPSSSSLGSAPPPGWNDPPPVKPSAKLSQGTPVQTFDLASPITTPLVGAPAPAVPETPAPTFQGGYVPPPMPQFASQPLPSATQVLPQQDDPPHFSILNPLTTAAASPSPAAPPPPPPPKEKGPIPKENQVLQDVFEELRLNCAQTATNPQIKRKLDDVARKLENLYDRLRDNAIAPTTTHGLHQIVQAIQQSDYNTALSVHSYLVSSSNFSETSSFLPGLKALLQVAQQLGVCLQ</sequence>
<keyword evidence="6 17" id="KW-0853">WD repeat</keyword>
<keyword evidence="8" id="KW-0256">Endoplasmic reticulum</keyword>
<dbReference type="SUPFAM" id="SSF50978">
    <property type="entry name" value="WD40 repeat-like"/>
    <property type="match status" value="1"/>
</dbReference>
<dbReference type="PANTHER" id="PTHR13923">
    <property type="entry name" value="SEC31-RELATED PROTEIN"/>
    <property type="match status" value="1"/>
</dbReference>
<comment type="function">
    <text evidence="13">Component of the coat protein complex II (COPII) which promotes the formation of transport vesicles from the endoplasmic reticulum (ER). The coat has two main functions, the physical deformation of the endoplasmic reticulum membrane into vesicles and the selection of cargo molecules.</text>
</comment>
<keyword evidence="4" id="KW-0813">Transport</keyword>
<evidence type="ECO:0000259" key="19">
    <source>
        <dbReference type="Pfam" id="PF12931"/>
    </source>
</evidence>
<dbReference type="PROSITE" id="PS50294">
    <property type="entry name" value="WD_REPEATS_REGION"/>
    <property type="match status" value="1"/>
</dbReference>
<keyword evidence="12" id="KW-0968">Cytoplasmic vesicle</keyword>
<evidence type="ECO:0000256" key="14">
    <source>
        <dbReference type="ARBA" id="ARBA00039468"/>
    </source>
</evidence>
<evidence type="ECO:0000256" key="1">
    <source>
        <dbReference type="ARBA" id="ARBA00004180"/>
    </source>
</evidence>
<dbReference type="FunFam" id="1.25.40.1030:FF:000011">
    <property type="entry name" value="SEC31 homolog B, COPII coat complex component"/>
    <property type="match status" value="1"/>
</dbReference>
<evidence type="ECO:0000256" key="4">
    <source>
        <dbReference type="ARBA" id="ARBA00022448"/>
    </source>
</evidence>
<dbReference type="GO" id="GO:0030127">
    <property type="term" value="C:COPII vesicle coat"/>
    <property type="evidence" value="ECO:0007669"/>
    <property type="project" value="TreeGrafter"/>
</dbReference>
<feature type="repeat" description="WD" evidence="17">
    <location>
        <begin position="283"/>
        <end position="316"/>
    </location>
</feature>
<feature type="compositionally biased region" description="Pro residues" evidence="18">
    <location>
        <begin position="1079"/>
        <end position="1091"/>
    </location>
</feature>
<evidence type="ECO:0000256" key="11">
    <source>
        <dbReference type="ARBA" id="ARBA00023136"/>
    </source>
</evidence>
<reference evidence="20 21" key="1">
    <citation type="journal article" date="2023" name="Arcadia Sci">
        <title>De novo assembly of a long-read Amblyomma americanum tick genome.</title>
        <authorList>
            <person name="Chou S."/>
            <person name="Poskanzer K.E."/>
            <person name="Rollins M."/>
            <person name="Thuy-Boun P.S."/>
        </authorList>
    </citation>
    <scope>NUCLEOTIDE SEQUENCE [LARGE SCALE GENOMIC DNA]</scope>
    <source>
        <strain evidence="20">F_SG_1</strain>
        <tissue evidence="20">Salivary glands</tissue>
    </source>
</reference>